<dbReference type="GO" id="GO:0051213">
    <property type="term" value="F:dioxygenase activity"/>
    <property type="evidence" value="ECO:0007669"/>
    <property type="project" value="UniProtKB-KW"/>
</dbReference>
<dbReference type="PANTHER" id="PTHR31212:SF4">
    <property type="entry name" value="ALPHA-KETOGLUTARATE-DEPENDENT DIOXYGENASE ALKB HOMOLOG 3"/>
    <property type="match status" value="1"/>
</dbReference>
<keyword evidence="8" id="KW-0234">DNA repair</keyword>
<keyword evidence="2" id="KW-0479">Metal-binding</keyword>
<dbReference type="Gene3D" id="2.60.120.590">
    <property type="entry name" value="Alpha-ketoglutarate-dependent dioxygenase AlkB-like"/>
    <property type="match status" value="1"/>
</dbReference>
<dbReference type="FunFam" id="2.60.120.590:FF:000004">
    <property type="entry name" value="DNA oxidative demethylase ALKBH2"/>
    <property type="match status" value="1"/>
</dbReference>
<evidence type="ECO:0000256" key="3">
    <source>
        <dbReference type="ARBA" id="ARBA00022763"/>
    </source>
</evidence>
<evidence type="ECO:0000256" key="6">
    <source>
        <dbReference type="ARBA" id="ARBA00023002"/>
    </source>
</evidence>
<comment type="cofactor">
    <cofactor evidence="1">
        <name>Fe(2+)</name>
        <dbReference type="ChEBI" id="CHEBI:29033"/>
    </cofactor>
</comment>
<dbReference type="Pfam" id="PF13532">
    <property type="entry name" value="2OG-FeII_Oxy_2"/>
    <property type="match status" value="1"/>
</dbReference>
<dbReference type="EMBL" id="JAUOPB010000001">
    <property type="protein sequence ID" value="MDO6421129.1"/>
    <property type="molecule type" value="Genomic_DNA"/>
</dbReference>
<evidence type="ECO:0000256" key="4">
    <source>
        <dbReference type="ARBA" id="ARBA00022842"/>
    </source>
</evidence>
<dbReference type="InterPro" id="IPR037151">
    <property type="entry name" value="AlkB-like_sf"/>
</dbReference>
<dbReference type="InterPro" id="IPR005123">
    <property type="entry name" value="Oxoglu/Fe-dep_dioxygenase_dom"/>
</dbReference>
<dbReference type="Proteomes" id="UP001169760">
    <property type="component" value="Unassembled WGS sequence"/>
</dbReference>
<dbReference type="GO" id="GO:0016705">
    <property type="term" value="F:oxidoreductase activity, acting on paired donors, with incorporation or reduction of molecular oxygen"/>
    <property type="evidence" value="ECO:0007669"/>
    <property type="project" value="UniProtKB-ARBA"/>
</dbReference>
<evidence type="ECO:0000256" key="2">
    <source>
        <dbReference type="ARBA" id="ARBA00022723"/>
    </source>
</evidence>
<dbReference type="SUPFAM" id="SSF51197">
    <property type="entry name" value="Clavaminate synthase-like"/>
    <property type="match status" value="1"/>
</dbReference>
<dbReference type="GO" id="GO:0032451">
    <property type="term" value="F:demethylase activity"/>
    <property type="evidence" value="ECO:0007669"/>
    <property type="project" value="UniProtKB-ARBA"/>
</dbReference>
<evidence type="ECO:0000256" key="1">
    <source>
        <dbReference type="ARBA" id="ARBA00001954"/>
    </source>
</evidence>
<accession>A0AAW7X3Z4</accession>
<evidence type="ECO:0000313" key="10">
    <source>
        <dbReference type="EMBL" id="MDO6421129.1"/>
    </source>
</evidence>
<proteinExistence type="predicted"/>
<keyword evidence="5 10" id="KW-0223">Dioxygenase</keyword>
<dbReference type="GO" id="GO:0016787">
    <property type="term" value="F:hydrolase activity"/>
    <property type="evidence" value="ECO:0007669"/>
    <property type="project" value="UniProtKB-ARBA"/>
</dbReference>
<dbReference type="AlphaFoldDB" id="A0AAW7X3Z4"/>
<comment type="caution">
    <text evidence="10">The sequence shown here is derived from an EMBL/GenBank/DDBJ whole genome shotgun (WGS) entry which is preliminary data.</text>
</comment>
<name>A0AAW7X3Z4_9GAMM</name>
<keyword evidence="6" id="KW-0560">Oxidoreductase</keyword>
<feature type="domain" description="Fe2OG dioxygenase" evidence="9">
    <location>
        <begin position="106"/>
        <end position="203"/>
    </location>
</feature>
<dbReference type="InterPro" id="IPR027450">
    <property type="entry name" value="AlkB-like"/>
</dbReference>
<protein>
    <submittedName>
        <fullName evidence="10">Alpha-ketoglutarate-dependent dioxygenase AlkB</fullName>
    </submittedName>
</protein>
<keyword evidence="3" id="KW-0227">DNA damage</keyword>
<keyword evidence="7" id="KW-0408">Iron</keyword>
<dbReference type="GO" id="GO:0006307">
    <property type="term" value="P:DNA alkylation repair"/>
    <property type="evidence" value="ECO:0007669"/>
    <property type="project" value="InterPro"/>
</dbReference>
<evidence type="ECO:0000256" key="5">
    <source>
        <dbReference type="ARBA" id="ARBA00022964"/>
    </source>
</evidence>
<evidence type="ECO:0000259" key="9">
    <source>
        <dbReference type="PROSITE" id="PS51471"/>
    </source>
</evidence>
<gene>
    <name evidence="10" type="ORF">Q4521_01440</name>
</gene>
<dbReference type="InterPro" id="IPR032854">
    <property type="entry name" value="ALKBH3"/>
</dbReference>
<sequence length="204" mass="22972">MQCNLFEQDADKPQSIGLKGGELELHRGWLESALATEYFNKLAAEVDWQQPEIWVAGQRHKIPRLQAWYGDENSVMEYSATRFYPTPWSKELISLKDLIENKTESSYNSVLVNLYRNGADGVGWHADDEKELGGRPVIASLSLGASRSFSLKPKGGGKSIKLELNNGDLIVMKGDTQRNWLHAVAKTSKKVGPRINLTFRYIFS</sequence>
<evidence type="ECO:0000313" key="11">
    <source>
        <dbReference type="Proteomes" id="UP001169760"/>
    </source>
</evidence>
<evidence type="ECO:0000256" key="7">
    <source>
        <dbReference type="ARBA" id="ARBA00023004"/>
    </source>
</evidence>
<dbReference type="PROSITE" id="PS51471">
    <property type="entry name" value="FE2OG_OXY"/>
    <property type="match status" value="1"/>
</dbReference>
<dbReference type="PANTHER" id="PTHR31212">
    <property type="entry name" value="ALPHA-KETOGLUTARATE-DEPENDENT DIOXYGENASE ALKB HOMOLOG 3"/>
    <property type="match status" value="1"/>
</dbReference>
<dbReference type="GO" id="GO:0046872">
    <property type="term" value="F:metal ion binding"/>
    <property type="evidence" value="ECO:0007669"/>
    <property type="project" value="UniProtKB-KW"/>
</dbReference>
<keyword evidence="4" id="KW-0460">Magnesium</keyword>
<organism evidence="10 11">
    <name type="scientific">Saccharophagus degradans</name>
    <dbReference type="NCBI Taxonomy" id="86304"/>
    <lineage>
        <taxon>Bacteria</taxon>
        <taxon>Pseudomonadati</taxon>
        <taxon>Pseudomonadota</taxon>
        <taxon>Gammaproteobacteria</taxon>
        <taxon>Cellvibrionales</taxon>
        <taxon>Cellvibrionaceae</taxon>
        <taxon>Saccharophagus</taxon>
    </lineage>
</organism>
<evidence type="ECO:0000256" key="8">
    <source>
        <dbReference type="ARBA" id="ARBA00023204"/>
    </source>
</evidence>
<dbReference type="GO" id="GO:0140097">
    <property type="term" value="F:catalytic activity, acting on DNA"/>
    <property type="evidence" value="ECO:0007669"/>
    <property type="project" value="UniProtKB-ARBA"/>
</dbReference>
<dbReference type="RefSeq" id="WP_303490354.1">
    <property type="nucleotide sequence ID" value="NZ_JAUOPB010000001.1"/>
</dbReference>
<reference evidence="10" key="1">
    <citation type="submission" date="2023-07" db="EMBL/GenBank/DDBJ databases">
        <title>Genome content predicts the carbon catabolic preferences of heterotrophic bacteria.</title>
        <authorList>
            <person name="Gralka M."/>
        </authorList>
    </citation>
    <scope>NUCLEOTIDE SEQUENCE</scope>
    <source>
        <strain evidence="10">I3M17_2</strain>
    </source>
</reference>